<name>A0ABT7PQF9_9BACT</name>
<feature type="signal peptide" evidence="1">
    <location>
        <begin position="1"/>
        <end position="17"/>
    </location>
</feature>
<dbReference type="EMBL" id="JASZZN010000025">
    <property type="protein sequence ID" value="MDM4018745.1"/>
    <property type="molecule type" value="Genomic_DNA"/>
</dbReference>
<evidence type="ECO:0000256" key="1">
    <source>
        <dbReference type="SAM" id="SignalP"/>
    </source>
</evidence>
<evidence type="ECO:0008006" key="4">
    <source>
        <dbReference type="Google" id="ProtNLM"/>
    </source>
</evidence>
<protein>
    <recommendedName>
        <fullName evidence="4">PXPV repeat-containing protein</fullName>
    </recommendedName>
</protein>
<evidence type="ECO:0000313" key="2">
    <source>
        <dbReference type="EMBL" id="MDM4018745.1"/>
    </source>
</evidence>
<accession>A0ABT7PQF9</accession>
<proteinExistence type="predicted"/>
<sequence>MKRFVIALALLATFAIANETHAQYVTLRVPTVGVPAVGVPVAPAVYPYTSYRYGYAYAPAPVIVQQPVIAPVMPVPVMRRPAYMYYSPYGGTEVRVPGQPVANTLRAIIP</sequence>
<gene>
    <name evidence="2" type="ORF">QTN89_25050</name>
</gene>
<keyword evidence="1" id="KW-0732">Signal</keyword>
<reference evidence="2 3" key="1">
    <citation type="submission" date="2023-06" db="EMBL/GenBank/DDBJ databases">
        <title>Roseiconus lacunae JC819 isolated from Gulf of Mannar region, Tamil Nadu.</title>
        <authorList>
            <person name="Pk S."/>
            <person name="Ch S."/>
            <person name="Ch V.R."/>
        </authorList>
    </citation>
    <scope>NUCLEOTIDE SEQUENCE [LARGE SCALE GENOMIC DNA]</scope>
    <source>
        <strain evidence="2 3">JC819</strain>
    </source>
</reference>
<comment type="caution">
    <text evidence="2">The sequence shown here is derived from an EMBL/GenBank/DDBJ whole genome shotgun (WGS) entry which is preliminary data.</text>
</comment>
<keyword evidence="3" id="KW-1185">Reference proteome</keyword>
<dbReference type="Proteomes" id="UP001239462">
    <property type="component" value="Unassembled WGS sequence"/>
</dbReference>
<feature type="chain" id="PRO_5047256625" description="PXPV repeat-containing protein" evidence="1">
    <location>
        <begin position="18"/>
        <end position="110"/>
    </location>
</feature>
<dbReference type="RefSeq" id="WP_149498918.1">
    <property type="nucleotide sequence ID" value="NZ_CP141221.1"/>
</dbReference>
<organism evidence="2 3">
    <name type="scientific">Roseiconus lacunae</name>
    <dbReference type="NCBI Taxonomy" id="2605694"/>
    <lineage>
        <taxon>Bacteria</taxon>
        <taxon>Pseudomonadati</taxon>
        <taxon>Planctomycetota</taxon>
        <taxon>Planctomycetia</taxon>
        <taxon>Pirellulales</taxon>
        <taxon>Pirellulaceae</taxon>
        <taxon>Roseiconus</taxon>
    </lineage>
</organism>
<evidence type="ECO:0000313" key="3">
    <source>
        <dbReference type="Proteomes" id="UP001239462"/>
    </source>
</evidence>